<dbReference type="KEGG" id="cput:CONPUDRAFT_130459"/>
<evidence type="ECO:0008006" key="4">
    <source>
        <dbReference type="Google" id="ProtNLM"/>
    </source>
</evidence>
<protein>
    <recommendedName>
        <fullName evidence="4">Caffeine-induced death protein 2</fullName>
    </recommendedName>
</protein>
<dbReference type="InterPro" id="IPR019171">
    <property type="entry name" value="MIX23"/>
</dbReference>
<name>A0A5M3M9Y8_CONPW</name>
<accession>A0A5M3M9Y8</accession>
<dbReference type="PANTHER" id="PTHR31905:SF2">
    <property type="entry name" value="PROTEIN MIX23"/>
    <property type="match status" value="1"/>
</dbReference>
<dbReference type="OrthoDB" id="5593818at2759"/>
<dbReference type="EMBL" id="JH711586">
    <property type="protein sequence ID" value="EIW76102.1"/>
    <property type="molecule type" value="Genomic_DNA"/>
</dbReference>
<dbReference type="AlphaFoldDB" id="A0A5M3M9Y8"/>
<evidence type="ECO:0000256" key="1">
    <source>
        <dbReference type="ARBA" id="ARBA00024204"/>
    </source>
</evidence>
<dbReference type="GO" id="GO:0005758">
    <property type="term" value="C:mitochondrial intermembrane space"/>
    <property type="evidence" value="ECO:0007669"/>
    <property type="project" value="InterPro"/>
</dbReference>
<evidence type="ECO:0000313" key="3">
    <source>
        <dbReference type="Proteomes" id="UP000053558"/>
    </source>
</evidence>
<reference evidence="3" key="1">
    <citation type="journal article" date="2012" name="Science">
        <title>The Paleozoic origin of enzymatic lignin decomposition reconstructed from 31 fungal genomes.</title>
        <authorList>
            <person name="Floudas D."/>
            <person name="Binder M."/>
            <person name="Riley R."/>
            <person name="Barry K."/>
            <person name="Blanchette R.A."/>
            <person name="Henrissat B."/>
            <person name="Martinez A.T."/>
            <person name="Otillar R."/>
            <person name="Spatafora J.W."/>
            <person name="Yadav J.S."/>
            <person name="Aerts A."/>
            <person name="Benoit I."/>
            <person name="Boyd A."/>
            <person name="Carlson A."/>
            <person name="Copeland A."/>
            <person name="Coutinho P.M."/>
            <person name="de Vries R.P."/>
            <person name="Ferreira P."/>
            <person name="Findley K."/>
            <person name="Foster B."/>
            <person name="Gaskell J."/>
            <person name="Glotzer D."/>
            <person name="Gorecki P."/>
            <person name="Heitman J."/>
            <person name="Hesse C."/>
            <person name="Hori C."/>
            <person name="Igarashi K."/>
            <person name="Jurgens J.A."/>
            <person name="Kallen N."/>
            <person name="Kersten P."/>
            <person name="Kohler A."/>
            <person name="Kuees U."/>
            <person name="Kumar T.K.A."/>
            <person name="Kuo A."/>
            <person name="LaButti K."/>
            <person name="Larrondo L.F."/>
            <person name="Lindquist E."/>
            <person name="Ling A."/>
            <person name="Lombard V."/>
            <person name="Lucas S."/>
            <person name="Lundell T."/>
            <person name="Martin R."/>
            <person name="McLaughlin D.J."/>
            <person name="Morgenstern I."/>
            <person name="Morin E."/>
            <person name="Murat C."/>
            <person name="Nagy L.G."/>
            <person name="Nolan M."/>
            <person name="Ohm R.A."/>
            <person name="Patyshakuliyeva A."/>
            <person name="Rokas A."/>
            <person name="Ruiz-Duenas F.J."/>
            <person name="Sabat G."/>
            <person name="Salamov A."/>
            <person name="Samejima M."/>
            <person name="Schmutz J."/>
            <person name="Slot J.C."/>
            <person name="St John F."/>
            <person name="Stenlid J."/>
            <person name="Sun H."/>
            <person name="Sun S."/>
            <person name="Syed K."/>
            <person name="Tsang A."/>
            <person name="Wiebenga A."/>
            <person name="Young D."/>
            <person name="Pisabarro A."/>
            <person name="Eastwood D.C."/>
            <person name="Martin F."/>
            <person name="Cullen D."/>
            <person name="Grigoriev I.V."/>
            <person name="Hibbett D.S."/>
        </authorList>
    </citation>
    <scope>NUCLEOTIDE SEQUENCE [LARGE SCALE GENOMIC DNA]</scope>
    <source>
        <strain evidence="3">RWD-64-598 SS2</strain>
    </source>
</reference>
<dbReference type="Pfam" id="PF09774">
    <property type="entry name" value="MIX23"/>
    <property type="match status" value="1"/>
</dbReference>
<comment type="similarity">
    <text evidence="1">Belongs to the MIX23 family.</text>
</comment>
<evidence type="ECO:0000313" key="2">
    <source>
        <dbReference type="EMBL" id="EIW76102.1"/>
    </source>
</evidence>
<dbReference type="OMA" id="CRYFEPP"/>
<keyword evidence="3" id="KW-1185">Reference proteome</keyword>
<gene>
    <name evidence="2" type="ORF">CONPUDRAFT_130459</name>
</gene>
<dbReference type="Proteomes" id="UP000053558">
    <property type="component" value="Unassembled WGS sequence"/>
</dbReference>
<dbReference type="RefSeq" id="XP_007773377.1">
    <property type="nucleotide sequence ID" value="XM_007775187.1"/>
</dbReference>
<comment type="caution">
    <text evidence="2">The sequence shown here is derived from an EMBL/GenBank/DDBJ whole genome shotgun (WGS) entry which is preliminary data.</text>
</comment>
<dbReference type="PANTHER" id="PTHR31905">
    <property type="entry name" value="COILED-COIL DOMAIN-CONTAINING PROTEIN 58"/>
    <property type="match status" value="1"/>
</dbReference>
<sequence>MPSPSPPLGSLAIQAPSLTPQLVHVSPSTCHNLSVFKDLLKEYRKLDDAITMRMNRSSALFRDRDRAGVGKGNVQDQSCAYMWKELVDNWKRRAELIDYCVDVVDQSKAAKSKALANNTGDARAARRLQAELFEHDVKRNQVRNELSVEKIVRQRSLDAFQTRCRYFEPPAMDRDSLQWRNASQP</sequence>
<dbReference type="GeneID" id="19200269"/>
<proteinExistence type="inferred from homology"/>
<organism evidence="2 3">
    <name type="scientific">Coniophora puteana (strain RWD-64-598)</name>
    <name type="common">Brown rot fungus</name>
    <dbReference type="NCBI Taxonomy" id="741705"/>
    <lineage>
        <taxon>Eukaryota</taxon>
        <taxon>Fungi</taxon>
        <taxon>Dikarya</taxon>
        <taxon>Basidiomycota</taxon>
        <taxon>Agaricomycotina</taxon>
        <taxon>Agaricomycetes</taxon>
        <taxon>Agaricomycetidae</taxon>
        <taxon>Boletales</taxon>
        <taxon>Coniophorineae</taxon>
        <taxon>Coniophoraceae</taxon>
        <taxon>Coniophora</taxon>
    </lineage>
</organism>